<comment type="caution">
    <text evidence="6">The sequence shown here is derived from an EMBL/GenBank/DDBJ whole genome shotgun (WGS) entry which is preliminary data.</text>
</comment>
<accession>A0A916YRL9</accession>
<evidence type="ECO:0000256" key="4">
    <source>
        <dbReference type="ARBA" id="ARBA00023125"/>
    </source>
</evidence>
<evidence type="ECO:0000256" key="5">
    <source>
        <dbReference type="ARBA" id="ARBA00023172"/>
    </source>
</evidence>
<comment type="function">
    <text evidence="1">Required for the transposition of the insertion element.</text>
</comment>
<dbReference type="GO" id="GO:0006313">
    <property type="term" value="P:DNA transposition"/>
    <property type="evidence" value="ECO:0007669"/>
    <property type="project" value="InterPro"/>
</dbReference>
<keyword evidence="4" id="KW-0238">DNA-binding</keyword>
<keyword evidence="7" id="KW-1185">Reference proteome</keyword>
<comment type="similarity">
    <text evidence="2">Belongs to the transposase mutator family.</text>
</comment>
<dbReference type="AlphaFoldDB" id="A0A916YRL9"/>
<dbReference type="Proteomes" id="UP000609064">
    <property type="component" value="Unassembled WGS sequence"/>
</dbReference>
<evidence type="ECO:0000313" key="7">
    <source>
        <dbReference type="Proteomes" id="UP000609064"/>
    </source>
</evidence>
<protein>
    <recommendedName>
        <fullName evidence="8">Transposase</fullName>
    </recommendedName>
</protein>
<keyword evidence="3" id="KW-0815">Transposition</keyword>
<evidence type="ECO:0000256" key="1">
    <source>
        <dbReference type="ARBA" id="ARBA00002190"/>
    </source>
</evidence>
<sequence>MYCEQRKDVRLQNRFVWFKKWILERQTYESLSRESGYSKASLQRFFYEYLAQAPLLKIQNKRTLHMRMDGTYFKQFCLITYQDHHSNYTQLIRFSEDEKYEEIKEDLQNLLRLGLKIDSMTVDGHKGTLKAIREVLTETKIQRCLVHLQRQSLIWLTKCPKQEPAKDLRKLVLMISKITSHNDKNVWLNQFKNWEQTHKSFYQQKSFNQNTDRYWYTHKLLRRTYMYIKSAIPSMFHFLEDGAIPKTTNGIERFFSHLKNHLDVHRGLSVEHRKNFIKRNAAQWYIFFSNEK</sequence>
<dbReference type="GO" id="GO:0003677">
    <property type="term" value="F:DNA binding"/>
    <property type="evidence" value="ECO:0007669"/>
    <property type="project" value="UniProtKB-KW"/>
</dbReference>
<dbReference type="Pfam" id="PF00872">
    <property type="entry name" value="Transposase_mut"/>
    <property type="match status" value="1"/>
</dbReference>
<evidence type="ECO:0008006" key="8">
    <source>
        <dbReference type="Google" id="ProtNLM"/>
    </source>
</evidence>
<proteinExistence type="inferred from homology"/>
<evidence type="ECO:0000256" key="2">
    <source>
        <dbReference type="ARBA" id="ARBA00010961"/>
    </source>
</evidence>
<dbReference type="RefSeq" id="WP_188765989.1">
    <property type="nucleotide sequence ID" value="NZ_BMKK01000004.1"/>
</dbReference>
<reference evidence="6" key="2">
    <citation type="submission" date="2020-09" db="EMBL/GenBank/DDBJ databases">
        <authorList>
            <person name="Sun Q."/>
            <person name="Zhou Y."/>
        </authorList>
    </citation>
    <scope>NUCLEOTIDE SEQUENCE</scope>
    <source>
        <strain evidence="6">CGMCC 1.15958</strain>
    </source>
</reference>
<evidence type="ECO:0000313" key="6">
    <source>
        <dbReference type="EMBL" id="GGD56356.1"/>
    </source>
</evidence>
<keyword evidence="5" id="KW-0233">DNA recombination</keyword>
<dbReference type="EMBL" id="BMKK01000004">
    <property type="protein sequence ID" value="GGD56356.1"/>
    <property type="molecule type" value="Genomic_DNA"/>
</dbReference>
<organism evidence="6 7">
    <name type="scientific">Emticicia aquatilis</name>
    <dbReference type="NCBI Taxonomy" id="1537369"/>
    <lineage>
        <taxon>Bacteria</taxon>
        <taxon>Pseudomonadati</taxon>
        <taxon>Bacteroidota</taxon>
        <taxon>Cytophagia</taxon>
        <taxon>Cytophagales</taxon>
        <taxon>Leadbetterellaceae</taxon>
        <taxon>Emticicia</taxon>
    </lineage>
</organism>
<reference evidence="6" key="1">
    <citation type="journal article" date="2014" name="Int. J. Syst. Evol. Microbiol.">
        <title>Complete genome sequence of Corynebacterium casei LMG S-19264T (=DSM 44701T), isolated from a smear-ripened cheese.</title>
        <authorList>
            <consortium name="US DOE Joint Genome Institute (JGI-PGF)"/>
            <person name="Walter F."/>
            <person name="Albersmeier A."/>
            <person name="Kalinowski J."/>
            <person name="Ruckert C."/>
        </authorList>
    </citation>
    <scope>NUCLEOTIDE SEQUENCE</scope>
    <source>
        <strain evidence="6">CGMCC 1.15958</strain>
    </source>
</reference>
<dbReference type="GO" id="GO:0004803">
    <property type="term" value="F:transposase activity"/>
    <property type="evidence" value="ECO:0007669"/>
    <property type="project" value="InterPro"/>
</dbReference>
<name>A0A916YRL9_9BACT</name>
<dbReference type="InterPro" id="IPR001207">
    <property type="entry name" value="Transposase_mutator"/>
</dbReference>
<gene>
    <name evidence="6" type="ORF">GCM10011514_20520</name>
</gene>
<evidence type="ECO:0000256" key="3">
    <source>
        <dbReference type="ARBA" id="ARBA00022578"/>
    </source>
</evidence>